<dbReference type="InterPro" id="IPR020904">
    <property type="entry name" value="Sc_DH/Rdtase_CS"/>
</dbReference>
<comment type="similarity">
    <text evidence="1 4">Belongs to the short-chain dehydrogenases/reductases (SDR) family.</text>
</comment>
<keyword evidence="6" id="KW-1185">Reference proteome</keyword>
<dbReference type="PANTHER" id="PTHR43490:SF99">
    <property type="entry name" value="SHORT-CHAIN DEHYDROGENASE_REDUCTASE"/>
    <property type="match status" value="1"/>
</dbReference>
<dbReference type="PRINTS" id="PR00081">
    <property type="entry name" value="GDHRDH"/>
</dbReference>
<dbReference type="Proteomes" id="UP000256485">
    <property type="component" value="Unassembled WGS sequence"/>
</dbReference>
<name>A0A3D9VAI5_THECX</name>
<dbReference type="Pfam" id="PF00106">
    <property type="entry name" value="adh_short"/>
    <property type="match status" value="1"/>
</dbReference>
<dbReference type="OrthoDB" id="9781117at2"/>
<dbReference type="GO" id="GO:0016491">
    <property type="term" value="F:oxidoreductase activity"/>
    <property type="evidence" value="ECO:0007669"/>
    <property type="project" value="UniProtKB-KW"/>
</dbReference>
<dbReference type="RefSeq" id="WP_115851128.1">
    <property type="nucleotide sequence ID" value="NZ_QTUC01000001.1"/>
</dbReference>
<evidence type="ECO:0000313" key="6">
    <source>
        <dbReference type="Proteomes" id="UP000256485"/>
    </source>
</evidence>
<gene>
    <name evidence="5" type="ORF">DFJ64_3175</name>
</gene>
<dbReference type="PRINTS" id="PR00080">
    <property type="entry name" value="SDRFAMILY"/>
</dbReference>
<comment type="caution">
    <text evidence="5">The sequence shown here is derived from an EMBL/GenBank/DDBJ whole genome shotgun (WGS) entry which is preliminary data.</text>
</comment>
<evidence type="ECO:0000256" key="2">
    <source>
        <dbReference type="ARBA" id="ARBA00022857"/>
    </source>
</evidence>
<evidence type="ECO:0000256" key="1">
    <source>
        <dbReference type="ARBA" id="ARBA00006484"/>
    </source>
</evidence>
<dbReference type="Gene3D" id="3.40.50.720">
    <property type="entry name" value="NAD(P)-binding Rossmann-like Domain"/>
    <property type="match status" value="1"/>
</dbReference>
<proteinExistence type="inferred from homology"/>
<evidence type="ECO:0000256" key="4">
    <source>
        <dbReference type="RuleBase" id="RU000363"/>
    </source>
</evidence>
<dbReference type="SUPFAM" id="SSF51735">
    <property type="entry name" value="NAD(P)-binding Rossmann-fold domains"/>
    <property type="match status" value="1"/>
</dbReference>
<dbReference type="PANTHER" id="PTHR43490">
    <property type="entry name" value="(+)-NEOMENTHOL DEHYDROGENASE"/>
    <property type="match status" value="1"/>
</dbReference>
<accession>A0A3D9VAI5</accession>
<keyword evidence="3" id="KW-0560">Oxidoreductase</keyword>
<dbReference type="InterPro" id="IPR036291">
    <property type="entry name" value="NAD(P)-bd_dom_sf"/>
</dbReference>
<evidence type="ECO:0000313" key="5">
    <source>
        <dbReference type="EMBL" id="REF37723.1"/>
    </source>
</evidence>
<sequence length="241" mass="25684">MSDIILITGANKGLGYESARRLIELGRTVIVTARDLERGRSAAERLGARFVRMDVTDEESIKAAVADVEAHEGRLNVLINNAGVMTNRADTNDGNGLNTMELLTAAEALRVYDTNVFGALRVTMAFLPLLRRSEHPAVINVSSGMGSQGLTHDPERVESQFASPLYGSSKAALTMMTTQLAKALPDIRVNAVDPGYTATDLNGFSGTQTVTEGTDAIVALATEGPDGGTGRFVDRFGTVPW</sequence>
<dbReference type="AlphaFoldDB" id="A0A3D9VAI5"/>
<dbReference type="PROSITE" id="PS00061">
    <property type="entry name" value="ADH_SHORT"/>
    <property type="match status" value="1"/>
</dbReference>
<protein>
    <submittedName>
        <fullName evidence="5">NAD(P)-dependent dehydrogenase (Short-subunit alcohol dehydrogenase family)</fullName>
    </submittedName>
</protein>
<organism evidence="5 6">
    <name type="scientific">Thermasporomyces composti</name>
    <dbReference type="NCBI Taxonomy" id="696763"/>
    <lineage>
        <taxon>Bacteria</taxon>
        <taxon>Bacillati</taxon>
        <taxon>Actinomycetota</taxon>
        <taxon>Actinomycetes</taxon>
        <taxon>Propionibacteriales</taxon>
        <taxon>Nocardioidaceae</taxon>
        <taxon>Thermasporomyces</taxon>
    </lineage>
</organism>
<dbReference type="InterPro" id="IPR002347">
    <property type="entry name" value="SDR_fam"/>
</dbReference>
<reference evidence="5 6" key="1">
    <citation type="submission" date="2018-08" db="EMBL/GenBank/DDBJ databases">
        <title>Sequencing the genomes of 1000 actinobacteria strains.</title>
        <authorList>
            <person name="Klenk H.-P."/>
        </authorList>
    </citation>
    <scope>NUCLEOTIDE SEQUENCE [LARGE SCALE GENOMIC DNA]</scope>
    <source>
        <strain evidence="5 6">DSM 22891</strain>
    </source>
</reference>
<keyword evidence="2" id="KW-0521">NADP</keyword>
<dbReference type="EMBL" id="QTUC01000001">
    <property type="protein sequence ID" value="REF37723.1"/>
    <property type="molecule type" value="Genomic_DNA"/>
</dbReference>
<evidence type="ECO:0000256" key="3">
    <source>
        <dbReference type="ARBA" id="ARBA00023002"/>
    </source>
</evidence>